<keyword evidence="7" id="KW-0472">Membrane</keyword>
<evidence type="ECO:0000259" key="8">
    <source>
        <dbReference type="Pfam" id="PF00251"/>
    </source>
</evidence>
<evidence type="ECO:0000256" key="7">
    <source>
        <dbReference type="SAM" id="Phobius"/>
    </source>
</evidence>
<dbReference type="Pfam" id="PF00251">
    <property type="entry name" value="Glyco_hydro_32N"/>
    <property type="match status" value="1"/>
</dbReference>
<keyword evidence="4" id="KW-0926">Vacuole</keyword>
<name>A0A3Q8T9W9_ACTDE</name>
<dbReference type="Gene3D" id="3.40.50.1000">
    <property type="entry name" value="HAD superfamily/HAD-like"/>
    <property type="match status" value="2"/>
</dbReference>
<gene>
    <name evidence="11" type="primary">AFC1</name>
</gene>
<evidence type="ECO:0000256" key="6">
    <source>
        <dbReference type="ARBA" id="ARBA00023295"/>
    </source>
</evidence>
<evidence type="ECO:0000256" key="3">
    <source>
        <dbReference type="ARBA" id="ARBA00012758"/>
    </source>
</evidence>
<dbReference type="SUPFAM" id="SSF75005">
    <property type="entry name" value="Arabinanase/levansucrase/invertase"/>
    <property type="match status" value="1"/>
</dbReference>
<keyword evidence="7" id="KW-1133">Transmembrane helix</keyword>
<dbReference type="CDD" id="cd18624">
    <property type="entry name" value="GH32_Fruct1-like"/>
    <property type="match status" value="1"/>
</dbReference>
<dbReference type="SMART" id="SM00640">
    <property type="entry name" value="Glyco_32"/>
    <property type="match status" value="1"/>
</dbReference>
<dbReference type="EC" id="3.2.1.26" evidence="3"/>
<comment type="subcellular location">
    <subcellularLocation>
        <location evidence="1">Vacuole lumen</location>
    </subcellularLocation>
</comment>
<dbReference type="GO" id="GO:0005775">
    <property type="term" value="C:vacuolar lumen"/>
    <property type="evidence" value="ECO:0007669"/>
    <property type="project" value="UniProtKB-SubCell"/>
</dbReference>
<dbReference type="InterPro" id="IPR013148">
    <property type="entry name" value="Glyco_hydro_32_N"/>
</dbReference>
<dbReference type="InterPro" id="IPR013189">
    <property type="entry name" value="Glyco_hydro_32_C"/>
</dbReference>
<feature type="domain" description="Glycosyl hydrolase family 32 C-terminal" evidence="9">
    <location>
        <begin position="830"/>
        <end position="997"/>
    </location>
</feature>
<dbReference type="InterPro" id="IPR036412">
    <property type="entry name" value="HAD-like_sf"/>
</dbReference>
<evidence type="ECO:0000256" key="2">
    <source>
        <dbReference type="ARBA" id="ARBA00009902"/>
    </source>
</evidence>
<dbReference type="EMBL" id="MH105012">
    <property type="protein sequence ID" value="AZL19355.1"/>
    <property type="molecule type" value="mRNA"/>
</dbReference>
<dbReference type="FunFam" id="2.60.120.560:FF:000002">
    <property type="entry name" value="Beta-fructofuranosidase, insoluble isoenzyme CWINV1"/>
    <property type="match status" value="1"/>
</dbReference>
<feature type="domain" description="Beta-fructofuranosidase N-terminal" evidence="10">
    <location>
        <begin position="374"/>
        <end position="464"/>
    </location>
</feature>
<dbReference type="SUPFAM" id="SSF49899">
    <property type="entry name" value="Concanavalin A-like lectins/glucanases"/>
    <property type="match status" value="1"/>
</dbReference>
<evidence type="ECO:0000256" key="1">
    <source>
        <dbReference type="ARBA" id="ARBA00004410"/>
    </source>
</evidence>
<organism evidence="11">
    <name type="scientific">Actinidia deliciosa</name>
    <name type="common">Kiwi</name>
    <dbReference type="NCBI Taxonomy" id="3627"/>
    <lineage>
        <taxon>Eukaryota</taxon>
        <taxon>Viridiplantae</taxon>
        <taxon>Streptophyta</taxon>
        <taxon>Embryophyta</taxon>
        <taxon>Tracheophyta</taxon>
        <taxon>Spermatophyta</taxon>
        <taxon>Magnoliopsida</taxon>
        <taxon>eudicotyledons</taxon>
        <taxon>Gunneridae</taxon>
        <taxon>Pentapetalae</taxon>
        <taxon>asterids</taxon>
        <taxon>Ericales</taxon>
        <taxon>Actinidiaceae</taxon>
        <taxon>Actinidia</taxon>
    </lineage>
</organism>
<evidence type="ECO:0000313" key="11">
    <source>
        <dbReference type="EMBL" id="AZL19355.1"/>
    </source>
</evidence>
<keyword evidence="5" id="KW-0378">Hydrolase</keyword>
<comment type="similarity">
    <text evidence="2">Belongs to the glycosyl hydrolase 32 family.</text>
</comment>
<evidence type="ECO:0000259" key="9">
    <source>
        <dbReference type="Pfam" id="PF08244"/>
    </source>
</evidence>
<proteinExistence type="evidence at transcript level"/>
<protein>
    <recommendedName>
        <fullName evidence="3">beta-fructofuranosidase</fullName>
        <ecNumber evidence="3">3.2.1.26</ecNumber>
    </recommendedName>
</protein>
<dbReference type="InterPro" id="IPR021792">
    <property type="entry name" value="Beta-fructofuranosidase_N"/>
</dbReference>
<evidence type="ECO:0000259" key="10">
    <source>
        <dbReference type="Pfam" id="PF11837"/>
    </source>
</evidence>
<feature type="transmembrane region" description="Helical" evidence="7">
    <location>
        <begin position="398"/>
        <end position="422"/>
    </location>
</feature>
<evidence type="ECO:0000256" key="5">
    <source>
        <dbReference type="ARBA" id="ARBA00022801"/>
    </source>
</evidence>
<dbReference type="AlphaFoldDB" id="A0A3Q8T9W9"/>
<evidence type="ECO:0000256" key="4">
    <source>
        <dbReference type="ARBA" id="ARBA00022554"/>
    </source>
</evidence>
<dbReference type="InterPro" id="IPR003337">
    <property type="entry name" value="Trehalose_PPase"/>
</dbReference>
<dbReference type="InterPro" id="IPR023296">
    <property type="entry name" value="Glyco_hydro_beta-prop_sf"/>
</dbReference>
<dbReference type="GO" id="GO:0005992">
    <property type="term" value="P:trehalose biosynthetic process"/>
    <property type="evidence" value="ECO:0007669"/>
    <property type="project" value="InterPro"/>
</dbReference>
<dbReference type="Pfam" id="PF11837">
    <property type="entry name" value="INV_N"/>
    <property type="match status" value="1"/>
</dbReference>
<dbReference type="Gene3D" id="2.60.120.560">
    <property type="entry name" value="Exo-inulinase, domain 1"/>
    <property type="match status" value="1"/>
</dbReference>
<dbReference type="InterPro" id="IPR013320">
    <property type="entry name" value="ConA-like_dom_sf"/>
</dbReference>
<sequence>MVTCNLQVPMYIYERRHNISCKIRDARYLIGTFRPCASIPDQMDLKSTNASLVLTDPAPIDTPQLGIYSNLSPYSQSAPSVSSGMLTIPRKKPGKLDDVRSNGWLDAMISSSPPRKKLFKDFNVELASDDCDFAFHSWMLKYPSAINSFKKIINRAKNKKIVMFLDYDGTLSPIVDDPDCAFMFDEVYELVGLTELYYAGSHGMDIMFPVRDMVSTVPSNCTKSTDKQVFRTLVENTKDIKGVKVENHKFCASVHYRNVDEKVLEVRPAINWNKGKAVEFLLESLGLSNNDDVLPIYIGDDKTDEDAFKVLRVGNRGYGILVSSVPKETKAFFTLKDPSEPYHLLHRPNHNTMVVTKPFLSSPDSVDGSAAYPYTSLPNEAETDGIPVADRQQPMKGIAILLCAFWALVAFLACVGLVSTWYSSEVVMLLRLPLPPRGVAEGVSAKSYGLRLGMPSYPWTKRMLDWQRTAFHFQPKKNWMNGPMYYKGWYHLFYQYNPEAAVWGTIVWGHAVSRNLIHWRHLPIALTSDEWYDINGVWTGSATILPDGQIMMLYTGSTNETVQVQNLAYPDDPSDPLLIDWVKYSRNPVLVPPPDIDIHDFRDPTTAWLTPEGKWRFTIGSKVNDTGISLVYDTVDFKNFELLSGSLHSVPGTGMWECVDFYPVSQTEESGLDTSANGKEVKHVVKASLDDDRNDYYALGTYDEVTAKWVPDDPNIDVGIGLRYDYGKFYASKSFFDEKKNRRVLWGWIPETDGEHVDIKKGWSSLQSIPRTVLLDKKTGSNIVQWPVEELESLRLDSWEFHNVAMEPGSVLALDVGSTSQRNCWLKLMSLCLAMEQLDITAEFEIDEEVLGRLKEGDEVYHCVTSGGAAQRGALGPFGLLVLADESLSEQTPVYFYVAKGTNGSLKTFFCADESRSSEATDVLKPIYGTTVTVLEGEKLTVRILVDHSVLESFAQGGRTCITSRVYPTNAIDEEAKLFLFNNATEAKVTASLKIWQMDSAYIHSPTELKSRKNPQNVSS</sequence>
<dbReference type="Gene3D" id="2.115.10.20">
    <property type="entry name" value="Glycosyl hydrolase domain, family 43"/>
    <property type="match status" value="1"/>
</dbReference>
<dbReference type="Pfam" id="PF02358">
    <property type="entry name" value="Trehalose_PPase"/>
    <property type="match status" value="1"/>
</dbReference>
<dbReference type="Pfam" id="PF08244">
    <property type="entry name" value="Glyco_hydro_32C"/>
    <property type="match status" value="1"/>
</dbReference>
<dbReference type="GO" id="GO:0004564">
    <property type="term" value="F:beta-fructofuranosidase activity"/>
    <property type="evidence" value="ECO:0007669"/>
    <property type="project" value="UniProtKB-EC"/>
</dbReference>
<keyword evidence="6" id="KW-0326">Glycosidase</keyword>
<dbReference type="SUPFAM" id="SSF56784">
    <property type="entry name" value="HAD-like"/>
    <property type="match status" value="1"/>
</dbReference>
<reference evidence="11" key="1">
    <citation type="submission" date="2018-03" db="EMBL/GenBank/DDBJ databases">
        <title>Transcriptome analysis of kiwifruit ripening identifies a C2H2-type zinc finger transcription factor regulating starch degradation.</title>
        <authorList>
            <person name="Zhang A."/>
            <person name="Yin X."/>
            <person name="Chen K."/>
        </authorList>
    </citation>
    <scope>NUCLEOTIDE SEQUENCE</scope>
</reference>
<keyword evidence="7" id="KW-0812">Transmembrane</keyword>
<dbReference type="InterPro" id="IPR023214">
    <property type="entry name" value="HAD_sf"/>
</dbReference>
<dbReference type="FunFam" id="2.115.10.20:FF:000001">
    <property type="entry name" value="Beta-fructofuranosidase, insoluble isoenzyme CWINV1"/>
    <property type="match status" value="1"/>
</dbReference>
<accession>A0A3Q8T9W9</accession>
<dbReference type="InterPro" id="IPR001362">
    <property type="entry name" value="Glyco_hydro_32"/>
</dbReference>
<feature type="domain" description="Glycosyl hydrolase family 32 N-terminal" evidence="8">
    <location>
        <begin position="472"/>
        <end position="787"/>
    </location>
</feature>
<dbReference type="InterPro" id="IPR050551">
    <property type="entry name" value="Fructan_Metab_Enzymes"/>
</dbReference>
<dbReference type="PANTHER" id="PTHR31953">
    <property type="entry name" value="BETA-FRUCTOFURANOSIDASE, INSOLUBLE ISOENZYME CWINV1-RELATED"/>
    <property type="match status" value="1"/>
</dbReference>